<dbReference type="AlphaFoldDB" id="A0A679EJT6"/>
<feature type="transmembrane region" description="Helical" evidence="1">
    <location>
        <begin position="340"/>
        <end position="356"/>
    </location>
</feature>
<organism evidence="2">
    <name type="scientific">Leucocryptos marina</name>
    <name type="common">Marine flagellate</name>
    <name type="synonym">Bodo marinus</name>
    <dbReference type="NCBI Taxonomy" id="299206"/>
    <lineage>
        <taxon>Eukaryota</taxon>
        <taxon>Cryptophyceae</taxon>
        <taxon>Kathablepharidacea</taxon>
        <taxon>Katablepharidaceae</taxon>
        <taxon>Leucocryptos</taxon>
    </lineage>
</organism>
<geneLocation type="mitochondrion" evidence="2"/>
<accession>A0A679EJT6</accession>
<keyword evidence="1" id="KW-1133">Transmembrane helix</keyword>
<protein>
    <submittedName>
        <fullName evidence="2">Uncharacterized protein</fullName>
    </submittedName>
</protein>
<feature type="transmembrane region" description="Helical" evidence="1">
    <location>
        <begin position="445"/>
        <end position="465"/>
    </location>
</feature>
<dbReference type="RefSeq" id="YP_009730047.1">
    <property type="nucleotide sequence ID" value="NC_045933.1"/>
</dbReference>
<feature type="transmembrane region" description="Helical" evidence="1">
    <location>
        <begin position="408"/>
        <end position="433"/>
    </location>
</feature>
<keyword evidence="1" id="KW-0812">Transmembrane</keyword>
<evidence type="ECO:0000313" key="2">
    <source>
        <dbReference type="EMBL" id="BBQ05377.1"/>
    </source>
</evidence>
<keyword evidence="1" id="KW-0472">Membrane</keyword>
<proteinExistence type="predicted"/>
<name>A0A679EJT6_LEUMA</name>
<evidence type="ECO:0000256" key="1">
    <source>
        <dbReference type="SAM" id="Phobius"/>
    </source>
</evidence>
<sequence>MNYNVIFLNVIKESVVSPKLNIVKVPNSLINKAYNDVKLMEEVLVYCNRLPSLNYFKDIFTLSFLKQIKSNSKMSLLGKVVWVASYIQYCSKRGLVKEFLEKFVNDLKNKHTIFWQDCQYSYEKKLDSFYFKYFSEKVTKNTLEHDSFQIFEKQISASIFNSLLNSNNSFFLLAFLEDKIGFFYKVESLPIPLDKQNIFHWENLSQKVENNEGWLLFCDSNSTNIKNIKEGNHSYSNYSSNFLLNTNEFLMEFKVRNDYDLIMHKYLPFLGQYRDWEPKTDQHQTNNIAEESEEEPFEILYLHNVGKNLIRISKKPLIDCYLQLFSIMYMYYSYFLSKVAFIQSYFMSSTFYYGILSKIIRYDSTQSFIYSFLLKPFHNISKIIFGFMFLFLIFPYKNLEISQSVFYYSTYVIPFFIFIQILNWLFKFIWFFFTGIERKPTKFDIDINVLIFTPLFLVFPCFMYADFILDSENGFIAIFKLWYLNHLR</sequence>
<reference evidence="2" key="1">
    <citation type="submission" date="2019-12" db="EMBL/GenBank/DDBJ databases">
        <title>Mitochondrial genomes of Hemiarma marina and Leucocryptos marina revised the evolution of cytochrome c maturation in Cryptista.</title>
        <authorList>
            <person name="Nishimura Y."/>
            <person name="Kume K."/>
            <person name="Sonehara K."/>
            <person name="Tanifuji G."/>
            <person name="Shiratori T."/>
            <person name="Ishida K."/>
            <person name="Hashimoto T."/>
            <person name="Inagaki Y."/>
            <person name="Ohkuma M."/>
        </authorList>
    </citation>
    <scope>NUCLEOTIDE SEQUENCE</scope>
    <source>
        <strain evidence="2">NIES-1335</strain>
    </source>
</reference>
<keyword evidence="2" id="KW-0496">Mitochondrion</keyword>
<feature type="transmembrane region" description="Helical" evidence="1">
    <location>
        <begin position="377"/>
        <end position="396"/>
    </location>
</feature>
<dbReference type="GeneID" id="43959879"/>
<dbReference type="EMBL" id="LC515368">
    <property type="protein sequence ID" value="BBQ05377.1"/>
    <property type="molecule type" value="Genomic_DNA"/>
</dbReference>